<accession>A0AAV4AZ36</accession>
<evidence type="ECO:0000313" key="3">
    <source>
        <dbReference type="Proteomes" id="UP000735302"/>
    </source>
</evidence>
<comment type="caution">
    <text evidence="2">The sequence shown here is derived from an EMBL/GenBank/DDBJ whole genome shotgun (WGS) entry which is preliminary data.</text>
</comment>
<keyword evidence="3" id="KW-1185">Reference proteome</keyword>
<evidence type="ECO:0000313" key="2">
    <source>
        <dbReference type="EMBL" id="GFO13630.1"/>
    </source>
</evidence>
<dbReference type="AlphaFoldDB" id="A0AAV4AZ36"/>
<proteinExistence type="predicted"/>
<organism evidence="2 3">
    <name type="scientific">Plakobranchus ocellatus</name>
    <dbReference type="NCBI Taxonomy" id="259542"/>
    <lineage>
        <taxon>Eukaryota</taxon>
        <taxon>Metazoa</taxon>
        <taxon>Spiralia</taxon>
        <taxon>Lophotrochozoa</taxon>
        <taxon>Mollusca</taxon>
        <taxon>Gastropoda</taxon>
        <taxon>Heterobranchia</taxon>
        <taxon>Euthyneura</taxon>
        <taxon>Panpulmonata</taxon>
        <taxon>Sacoglossa</taxon>
        <taxon>Placobranchoidea</taxon>
        <taxon>Plakobranchidae</taxon>
        <taxon>Plakobranchus</taxon>
    </lineage>
</organism>
<sequence>MESTLVHLALGPGHIPGLLSYIIRITWATIRARSCDIRSPADLGASSLSNVTPSPQANKGVEAEIGKDAAEK</sequence>
<protein>
    <submittedName>
        <fullName evidence="2">Uncharacterized protein</fullName>
    </submittedName>
</protein>
<reference evidence="2 3" key="1">
    <citation type="journal article" date="2021" name="Elife">
        <title>Chloroplast acquisition without the gene transfer in kleptoplastic sea slugs, Plakobranchus ocellatus.</title>
        <authorList>
            <person name="Maeda T."/>
            <person name="Takahashi S."/>
            <person name="Yoshida T."/>
            <person name="Shimamura S."/>
            <person name="Takaki Y."/>
            <person name="Nagai Y."/>
            <person name="Toyoda A."/>
            <person name="Suzuki Y."/>
            <person name="Arimoto A."/>
            <person name="Ishii H."/>
            <person name="Satoh N."/>
            <person name="Nishiyama T."/>
            <person name="Hasebe M."/>
            <person name="Maruyama T."/>
            <person name="Minagawa J."/>
            <person name="Obokata J."/>
            <person name="Shigenobu S."/>
        </authorList>
    </citation>
    <scope>NUCLEOTIDE SEQUENCE [LARGE SCALE GENOMIC DNA]</scope>
</reference>
<feature type="compositionally biased region" description="Polar residues" evidence="1">
    <location>
        <begin position="46"/>
        <end position="57"/>
    </location>
</feature>
<gene>
    <name evidence="2" type="ORF">PoB_004013500</name>
</gene>
<dbReference type="EMBL" id="BLXT01004491">
    <property type="protein sequence ID" value="GFO13630.1"/>
    <property type="molecule type" value="Genomic_DNA"/>
</dbReference>
<evidence type="ECO:0000256" key="1">
    <source>
        <dbReference type="SAM" id="MobiDB-lite"/>
    </source>
</evidence>
<feature type="compositionally biased region" description="Basic and acidic residues" evidence="1">
    <location>
        <begin position="61"/>
        <end position="72"/>
    </location>
</feature>
<name>A0AAV4AZ36_9GAST</name>
<dbReference type="Proteomes" id="UP000735302">
    <property type="component" value="Unassembled WGS sequence"/>
</dbReference>
<feature type="region of interest" description="Disordered" evidence="1">
    <location>
        <begin position="41"/>
        <end position="72"/>
    </location>
</feature>